<dbReference type="RefSeq" id="WP_227622664.1">
    <property type="nucleotide sequence ID" value="NZ_JAJEQO010000010.1"/>
</dbReference>
<reference evidence="1 2" key="1">
    <citation type="submission" date="2021-10" db="EMBL/GenBank/DDBJ databases">
        <title>Anaerobic single-cell dispensing facilitates the cultivation of human gut bacteria.</title>
        <authorList>
            <person name="Afrizal A."/>
        </authorList>
    </citation>
    <scope>NUCLEOTIDE SEQUENCE [LARGE SCALE GENOMIC DNA]</scope>
    <source>
        <strain evidence="1 2">CLA-AA-H223</strain>
    </source>
</reference>
<accession>A0ABS8FFY8</accession>
<evidence type="ECO:0000313" key="1">
    <source>
        <dbReference type="EMBL" id="MCC2213471.1"/>
    </source>
</evidence>
<comment type="caution">
    <text evidence="1">The sequence shown here is derived from an EMBL/GenBank/DDBJ whole genome shotgun (WGS) entry which is preliminary data.</text>
</comment>
<dbReference type="Proteomes" id="UP001199236">
    <property type="component" value="Unassembled WGS sequence"/>
</dbReference>
<keyword evidence="2" id="KW-1185">Reference proteome</keyword>
<proteinExistence type="predicted"/>
<protein>
    <submittedName>
        <fullName evidence="1">Uncharacterized protein</fullName>
    </submittedName>
</protein>
<gene>
    <name evidence="1" type="ORF">LKD34_08195</name>
</gene>
<sequence length="67" mass="7702">MKKRILTLLEVEGLWVLIRLLDARIWLLKRIIRLTEASISLLGKVIDYKSEDENEPARAGNTDEPKG</sequence>
<dbReference type="EMBL" id="JAJEQO010000010">
    <property type="protein sequence ID" value="MCC2213471.1"/>
    <property type="molecule type" value="Genomic_DNA"/>
</dbReference>
<name>A0ABS8FFY8_9FIRM</name>
<organism evidence="1 2">
    <name type="scientific">Faecalibacterium hominis</name>
    <name type="common">ex Afrizal et al. 2022</name>
    <dbReference type="NCBI Taxonomy" id="2881265"/>
    <lineage>
        <taxon>Bacteria</taxon>
        <taxon>Bacillati</taxon>
        <taxon>Bacillota</taxon>
        <taxon>Clostridia</taxon>
        <taxon>Eubacteriales</taxon>
        <taxon>Oscillospiraceae</taxon>
        <taxon>Faecalibacterium</taxon>
    </lineage>
</organism>
<evidence type="ECO:0000313" key="2">
    <source>
        <dbReference type="Proteomes" id="UP001199236"/>
    </source>
</evidence>